<dbReference type="HOGENOM" id="CLU_032862_4_0_1"/>
<evidence type="ECO:0000256" key="2">
    <source>
        <dbReference type="ARBA" id="ARBA00022737"/>
    </source>
</evidence>
<evidence type="ECO:0000256" key="3">
    <source>
        <dbReference type="ARBA" id="ARBA00022801"/>
    </source>
</evidence>
<protein>
    <submittedName>
        <fullName evidence="7">Acyl-Coenzyme A thioesterase, mitochondrial</fullName>
    </submittedName>
</protein>
<feature type="compositionally biased region" description="Basic residues" evidence="5">
    <location>
        <begin position="287"/>
        <end position="297"/>
    </location>
</feature>
<evidence type="ECO:0000313" key="8">
    <source>
        <dbReference type="Proteomes" id="UP000007014"/>
    </source>
</evidence>
<dbReference type="PANTHER" id="PTHR12655">
    <property type="entry name" value="ACYL-COA THIOESTERASE"/>
    <property type="match status" value="1"/>
</dbReference>
<dbReference type="CDD" id="cd03442">
    <property type="entry name" value="BFIT_BACH"/>
    <property type="match status" value="1"/>
</dbReference>
<comment type="similarity">
    <text evidence="1">Belongs to the acyl coenzyme A hydrolase family.</text>
</comment>
<dbReference type="EMBL" id="AP006492">
    <property type="protein sequence ID" value="BAM80369.1"/>
    <property type="molecule type" value="Genomic_DNA"/>
</dbReference>
<dbReference type="GO" id="GO:0047617">
    <property type="term" value="F:fatty acyl-CoA hydrolase activity"/>
    <property type="evidence" value="ECO:0007669"/>
    <property type="project" value="TreeGrafter"/>
</dbReference>
<dbReference type="Gramene" id="CMJ263CT">
    <property type="protein sequence ID" value="CMJ263CT"/>
    <property type="gene ID" value="CMJ263C"/>
</dbReference>
<dbReference type="InterPro" id="IPR033120">
    <property type="entry name" value="HOTDOG_ACOT"/>
</dbReference>
<dbReference type="Proteomes" id="UP000007014">
    <property type="component" value="Chromosome 10"/>
</dbReference>
<keyword evidence="4" id="KW-0809">Transit peptide</keyword>
<keyword evidence="2" id="KW-0677">Repeat</keyword>
<accession>M1V873</accession>
<evidence type="ECO:0000313" key="7">
    <source>
        <dbReference type="EMBL" id="BAM80369.1"/>
    </source>
</evidence>
<dbReference type="OMA" id="QFNYTFL"/>
<dbReference type="PANTHER" id="PTHR12655:SF0">
    <property type="entry name" value="ACYL-COENZYME A THIOESTERASE 9, MITOCHONDRIAL"/>
    <property type="match status" value="1"/>
</dbReference>
<dbReference type="GO" id="GO:0006637">
    <property type="term" value="P:acyl-CoA metabolic process"/>
    <property type="evidence" value="ECO:0007669"/>
    <property type="project" value="TreeGrafter"/>
</dbReference>
<dbReference type="GeneID" id="16994009"/>
<dbReference type="Gene3D" id="3.10.129.10">
    <property type="entry name" value="Hotdog Thioesterase"/>
    <property type="match status" value="2"/>
</dbReference>
<sequence>MLSVKRLQTVARISCVLCVDCRSDAARTVLTSAGAHVLRSCARSTLYQQRCAYHPRMQDAITARAVAFPLYNAGSVSEFLDNERILGLGSDDAHPVQTATQPSSPVGALGRAQRHPQRLHTRLQLSTSPALRSFYTNAWGSLRIGRVLEDLDALAGSIALRHVALPDINTVTACVDKIRILQHHQSEPTGISTESVKPARSAPPWSAIHFDLLYNGHLFHVGNTSMTISCEVARADRDSTPFLEAVFVFVARDASGNKSIPVPGLLLATAADREAFARGEKLATERRKSRLQQHRHAGLAASTSHQSSRESLSEHASASGQSEKARLDSSTVAPKSSANSVSIDETTMRTMHIVQPDVRNLFGFMFGGTVLLWSFELAYLTVLQHASMSLTVSKESARQDAGLSIVPRLVAIGDIDFHRPIPVGSILEMRSSIAGVRGDRVAVRLSVRLWSAGASPARIAFIEDANLITNTMTFLFQVPCMVSTSGISHTLRSVYPTTPEQAEESARALAMLESDT</sequence>
<feature type="domain" description="HotDog ACOT-type" evidence="6">
    <location>
        <begin position="344"/>
        <end position="482"/>
    </location>
</feature>
<dbReference type="PROSITE" id="PS51770">
    <property type="entry name" value="HOTDOG_ACOT"/>
    <property type="match status" value="2"/>
</dbReference>
<feature type="region of interest" description="Disordered" evidence="5">
    <location>
        <begin position="282"/>
        <end position="340"/>
    </location>
</feature>
<keyword evidence="3" id="KW-0378">Hydrolase</keyword>
<dbReference type="OrthoDB" id="331699at2759"/>
<dbReference type="InterPro" id="IPR029069">
    <property type="entry name" value="HotDog_dom_sf"/>
</dbReference>
<feature type="compositionally biased region" description="Polar residues" evidence="5">
    <location>
        <begin position="314"/>
        <end position="340"/>
    </location>
</feature>
<evidence type="ECO:0000256" key="4">
    <source>
        <dbReference type="ARBA" id="ARBA00022946"/>
    </source>
</evidence>
<gene>
    <name evidence="7" type="ORF">CYME_CMJ263C</name>
</gene>
<dbReference type="STRING" id="280699.M1V873"/>
<dbReference type="SUPFAM" id="SSF54637">
    <property type="entry name" value="Thioesterase/thiol ester dehydrase-isomerase"/>
    <property type="match status" value="2"/>
</dbReference>
<dbReference type="KEGG" id="cme:CYME_CMJ263C"/>
<evidence type="ECO:0000259" key="6">
    <source>
        <dbReference type="PROSITE" id="PS51770"/>
    </source>
</evidence>
<dbReference type="AlphaFoldDB" id="M1V873"/>
<dbReference type="RefSeq" id="XP_005534976.1">
    <property type="nucleotide sequence ID" value="XM_005534919.1"/>
</dbReference>
<proteinExistence type="inferred from homology"/>
<name>M1V873_CYAM1</name>
<organism evidence="7 8">
    <name type="scientific">Cyanidioschyzon merolae (strain NIES-3377 / 10D)</name>
    <name type="common">Unicellular red alga</name>
    <dbReference type="NCBI Taxonomy" id="280699"/>
    <lineage>
        <taxon>Eukaryota</taxon>
        <taxon>Rhodophyta</taxon>
        <taxon>Bangiophyceae</taxon>
        <taxon>Cyanidiales</taxon>
        <taxon>Cyanidiaceae</taxon>
        <taxon>Cyanidioschyzon</taxon>
    </lineage>
</organism>
<evidence type="ECO:0000256" key="5">
    <source>
        <dbReference type="SAM" id="MobiDB-lite"/>
    </source>
</evidence>
<reference evidence="7 8" key="2">
    <citation type="journal article" date="2007" name="BMC Biol.">
        <title>A 100%-complete sequence reveals unusually simple genomic features in the hot-spring red alga Cyanidioschyzon merolae.</title>
        <authorList>
            <person name="Nozaki H."/>
            <person name="Takano H."/>
            <person name="Misumi O."/>
            <person name="Terasawa K."/>
            <person name="Matsuzaki M."/>
            <person name="Maruyama S."/>
            <person name="Nishida K."/>
            <person name="Yagisawa F."/>
            <person name="Yoshida Y."/>
            <person name="Fujiwara T."/>
            <person name="Takio S."/>
            <person name="Tamura K."/>
            <person name="Chung S.J."/>
            <person name="Nakamura S."/>
            <person name="Kuroiwa H."/>
            <person name="Tanaka K."/>
            <person name="Sato N."/>
            <person name="Kuroiwa T."/>
        </authorList>
    </citation>
    <scope>NUCLEOTIDE SEQUENCE [LARGE SCALE GENOMIC DNA]</scope>
    <source>
        <strain evidence="7 8">10D</strain>
    </source>
</reference>
<keyword evidence="8" id="KW-1185">Reference proteome</keyword>
<feature type="domain" description="HotDog ACOT-type" evidence="6">
    <location>
        <begin position="119"/>
        <end position="255"/>
    </location>
</feature>
<dbReference type="eggNOG" id="KOG2763">
    <property type="taxonomic scope" value="Eukaryota"/>
</dbReference>
<reference evidence="7 8" key="1">
    <citation type="journal article" date="2004" name="Nature">
        <title>Genome sequence of the ultrasmall unicellular red alga Cyanidioschyzon merolae 10D.</title>
        <authorList>
            <person name="Matsuzaki M."/>
            <person name="Misumi O."/>
            <person name="Shin-i T."/>
            <person name="Maruyama S."/>
            <person name="Takahara M."/>
            <person name="Miyagishima S."/>
            <person name="Mori T."/>
            <person name="Nishida K."/>
            <person name="Yagisawa F."/>
            <person name="Nishida K."/>
            <person name="Yoshida Y."/>
            <person name="Nishimura Y."/>
            <person name="Nakao S."/>
            <person name="Kobayashi T."/>
            <person name="Momoyama Y."/>
            <person name="Higashiyama T."/>
            <person name="Minoda A."/>
            <person name="Sano M."/>
            <person name="Nomoto H."/>
            <person name="Oishi K."/>
            <person name="Hayashi H."/>
            <person name="Ohta F."/>
            <person name="Nishizaka S."/>
            <person name="Haga S."/>
            <person name="Miura S."/>
            <person name="Morishita T."/>
            <person name="Kabeya Y."/>
            <person name="Terasawa K."/>
            <person name="Suzuki Y."/>
            <person name="Ishii Y."/>
            <person name="Asakawa S."/>
            <person name="Takano H."/>
            <person name="Ohta N."/>
            <person name="Kuroiwa H."/>
            <person name="Tanaka K."/>
            <person name="Shimizu N."/>
            <person name="Sugano S."/>
            <person name="Sato N."/>
            <person name="Nozaki H."/>
            <person name="Ogasawara N."/>
            <person name="Kohara Y."/>
            <person name="Kuroiwa T."/>
        </authorList>
    </citation>
    <scope>NUCLEOTIDE SEQUENCE [LARGE SCALE GENOMIC DNA]</scope>
    <source>
        <strain evidence="7 8">10D</strain>
    </source>
</reference>
<evidence type="ECO:0000256" key="1">
    <source>
        <dbReference type="ARBA" id="ARBA00010458"/>
    </source>
</evidence>